<sequence>MYVMDASLRFGLLQTKMALASLVHLYKFRPCPQTLDPMVFDTKSFFLAAKGGYFQDGRVLSDLIDFRRHPQ</sequence>
<name>A0A7R9FG84_9NEOP</name>
<gene>
    <name evidence="1" type="ORF">TTEB3V08_LOCUS1218</name>
</gene>
<reference evidence="1" key="1">
    <citation type="submission" date="2020-11" db="EMBL/GenBank/DDBJ databases">
        <authorList>
            <person name="Tran Van P."/>
        </authorList>
    </citation>
    <scope>NUCLEOTIDE SEQUENCE</scope>
</reference>
<dbReference type="EMBL" id="OE000243">
    <property type="protein sequence ID" value="CAD7453064.1"/>
    <property type="molecule type" value="Genomic_DNA"/>
</dbReference>
<proteinExistence type="predicted"/>
<protein>
    <submittedName>
        <fullName evidence="1">Uncharacterized protein</fullName>
    </submittedName>
</protein>
<accession>A0A7R9FG84</accession>
<organism evidence="1">
    <name type="scientific">Timema tahoe</name>
    <dbReference type="NCBI Taxonomy" id="61484"/>
    <lineage>
        <taxon>Eukaryota</taxon>
        <taxon>Metazoa</taxon>
        <taxon>Ecdysozoa</taxon>
        <taxon>Arthropoda</taxon>
        <taxon>Hexapoda</taxon>
        <taxon>Insecta</taxon>
        <taxon>Pterygota</taxon>
        <taxon>Neoptera</taxon>
        <taxon>Polyneoptera</taxon>
        <taxon>Phasmatodea</taxon>
        <taxon>Timematodea</taxon>
        <taxon>Timematoidea</taxon>
        <taxon>Timematidae</taxon>
        <taxon>Timema</taxon>
    </lineage>
</organism>
<evidence type="ECO:0000313" key="1">
    <source>
        <dbReference type="EMBL" id="CAD7453064.1"/>
    </source>
</evidence>
<dbReference type="AlphaFoldDB" id="A0A7R9FG84"/>